<dbReference type="Proteomes" id="UP001247805">
    <property type="component" value="Unassembled WGS sequence"/>
</dbReference>
<keyword evidence="3" id="KW-1185">Reference proteome</keyword>
<dbReference type="InterPro" id="IPR007730">
    <property type="entry name" value="SPOR-like_dom"/>
</dbReference>
<name>A0ABU3SX97_9ALTE</name>
<evidence type="ECO:0000259" key="1">
    <source>
        <dbReference type="Pfam" id="PF05036"/>
    </source>
</evidence>
<dbReference type="Gene3D" id="3.30.70.1070">
    <property type="entry name" value="Sporulation related repeat"/>
    <property type="match status" value="1"/>
</dbReference>
<feature type="domain" description="SPOR" evidence="1">
    <location>
        <begin position="22"/>
        <end position="89"/>
    </location>
</feature>
<evidence type="ECO:0000313" key="3">
    <source>
        <dbReference type="Proteomes" id="UP001247805"/>
    </source>
</evidence>
<dbReference type="RefSeq" id="WP_316026230.1">
    <property type="nucleotide sequence ID" value="NZ_JAWDIO010000002.1"/>
</dbReference>
<dbReference type="Pfam" id="PF05036">
    <property type="entry name" value="SPOR"/>
    <property type="match status" value="1"/>
</dbReference>
<accession>A0ABU3SX97</accession>
<dbReference type="SUPFAM" id="SSF110997">
    <property type="entry name" value="Sporulation related repeat"/>
    <property type="match status" value="1"/>
</dbReference>
<reference evidence="2 3" key="1">
    <citation type="submission" date="2023-10" db="EMBL/GenBank/DDBJ databases">
        <title>Glaciecola aquimarina strain GGW-M5 nov., isolated from a coastal seawater.</title>
        <authorList>
            <person name="Bayburt H."/>
            <person name="Kim J.M."/>
            <person name="Choi B.J."/>
            <person name="Jeon C.O."/>
        </authorList>
    </citation>
    <scope>NUCLEOTIDE SEQUENCE [LARGE SCALE GENOMIC DNA]</scope>
    <source>
        <strain evidence="2 3">KCTC 32108</strain>
    </source>
</reference>
<comment type="caution">
    <text evidence="2">The sequence shown here is derived from an EMBL/GenBank/DDBJ whole genome shotgun (WGS) entry which is preliminary data.</text>
</comment>
<proteinExistence type="predicted"/>
<gene>
    <name evidence="2" type="ORF">RS130_12610</name>
</gene>
<sequence length="103" mass="11755">MLESNNTQAIERIVLDTNSLLSTGFVVQYAALNDLNTAKRLTQNFAHIEQLSIVQKNINQKPMYCLVSQVFQDKTAASQYLNRVEKNGFIVNTEQYVTVIWSK</sequence>
<evidence type="ECO:0000313" key="2">
    <source>
        <dbReference type="EMBL" id="MDU0354645.1"/>
    </source>
</evidence>
<organism evidence="2 3">
    <name type="scientific">Paraglaciecola aquimarina</name>
    <dbReference type="NCBI Taxonomy" id="1235557"/>
    <lineage>
        <taxon>Bacteria</taxon>
        <taxon>Pseudomonadati</taxon>
        <taxon>Pseudomonadota</taxon>
        <taxon>Gammaproteobacteria</taxon>
        <taxon>Alteromonadales</taxon>
        <taxon>Alteromonadaceae</taxon>
        <taxon>Paraglaciecola</taxon>
    </lineage>
</organism>
<dbReference type="InterPro" id="IPR036680">
    <property type="entry name" value="SPOR-like_sf"/>
</dbReference>
<dbReference type="EMBL" id="JAWDIO010000002">
    <property type="protein sequence ID" value="MDU0354645.1"/>
    <property type="molecule type" value="Genomic_DNA"/>
</dbReference>
<protein>
    <submittedName>
        <fullName evidence="2">SPOR domain-containing protein</fullName>
    </submittedName>
</protein>